<reference evidence="5" key="2">
    <citation type="submission" date="2023-12" db="EMBL/GenBank/DDBJ databases">
        <authorList>
            <person name="Sun Q."/>
            <person name="Inoue M."/>
        </authorList>
    </citation>
    <scope>NUCLEOTIDE SEQUENCE</scope>
    <source>
        <strain evidence="5">JCM 17590</strain>
    </source>
</reference>
<reference evidence="5" key="1">
    <citation type="journal article" date="2014" name="Int. J. Syst. Evol. Microbiol.">
        <title>Complete genome of a new Firmicutes species belonging to the dominant human colonic microbiota ('Ruminococcus bicirculans') reveals two chromosomes and a selective capacity to utilize plant glucans.</title>
        <authorList>
            <consortium name="NISC Comparative Sequencing Program"/>
            <person name="Wegmann U."/>
            <person name="Louis P."/>
            <person name="Goesmann A."/>
            <person name="Henrissat B."/>
            <person name="Duncan S.H."/>
            <person name="Flint H.J."/>
        </authorList>
    </citation>
    <scope>NUCLEOTIDE SEQUENCE</scope>
    <source>
        <strain evidence="5">JCM 17590</strain>
    </source>
</reference>
<keyword evidence="2" id="KW-0479">Metal-binding</keyword>
<accession>A0ABP7ZHF3</accession>
<keyword evidence="6" id="KW-1185">Reference proteome</keyword>
<dbReference type="Proteomes" id="UP001415169">
    <property type="component" value="Unassembled WGS sequence"/>
</dbReference>
<comment type="caution">
    <text evidence="5">The sequence shown here is derived from an EMBL/GenBank/DDBJ whole genome shotgun (WGS) entry which is preliminary data.</text>
</comment>
<evidence type="ECO:0000259" key="4">
    <source>
        <dbReference type="Pfam" id="PF03328"/>
    </source>
</evidence>
<dbReference type="PIRSF" id="PIRSF015582">
    <property type="entry name" value="Cit_lyase_B"/>
    <property type="match status" value="1"/>
</dbReference>
<name>A0ABP7ZHF3_9MICO</name>
<evidence type="ECO:0000256" key="2">
    <source>
        <dbReference type="ARBA" id="ARBA00022723"/>
    </source>
</evidence>
<evidence type="ECO:0000256" key="1">
    <source>
        <dbReference type="ARBA" id="ARBA00001946"/>
    </source>
</evidence>
<keyword evidence="5" id="KW-0456">Lyase</keyword>
<protein>
    <submittedName>
        <fullName evidence="5">CoA ester lyase</fullName>
    </submittedName>
</protein>
<organism evidence="5 6">
    <name type="scientific">Gryllotalpicola daejeonensis</name>
    <dbReference type="NCBI Taxonomy" id="993087"/>
    <lineage>
        <taxon>Bacteria</taxon>
        <taxon>Bacillati</taxon>
        <taxon>Actinomycetota</taxon>
        <taxon>Actinomycetes</taxon>
        <taxon>Micrococcales</taxon>
        <taxon>Microbacteriaceae</taxon>
        <taxon>Gryllotalpicola</taxon>
    </lineage>
</organism>
<dbReference type="InterPro" id="IPR005000">
    <property type="entry name" value="Aldolase/citrate-lyase_domain"/>
</dbReference>
<dbReference type="InterPro" id="IPR015813">
    <property type="entry name" value="Pyrv/PenolPyrv_kinase-like_dom"/>
</dbReference>
<gene>
    <name evidence="5" type="ORF">GCM10022286_10400</name>
</gene>
<keyword evidence="3" id="KW-0460">Magnesium</keyword>
<dbReference type="Gene3D" id="3.20.20.60">
    <property type="entry name" value="Phosphoenolpyruvate-binding domains"/>
    <property type="match status" value="1"/>
</dbReference>
<evidence type="ECO:0000313" key="6">
    <source>
        <dbReference type="Proteomes" id="UP001415169"/>
    </source>
</evidence>
<dbReference type="InterPro" id="IPR011206">
    <property type="entry name" value="Citrate_lyase_beta/mcl1/mcl2"/>
</dbReference>
<dbReference type="SUPFAM" id="SSF51621">
    <property type="entry name" value="Phosphoenolpyruvate/pyruvate domain"/>
    <property type="match status" value="1"/>
</dbReference>
<dbReference type="RefSeq" id="WP_344790688.1">
    <property type="nucleotide sequence ID" value="NZ_BAABBV010000001.1"/>
</dbReference>
<dbReference type="EMBL" id="BAABBV010000001">
    <property type="protein sequence ID" value="GAA4158042.1"/>
    <property type="molecule type" value="Genomic_DNA"/>
</dbReference>
<dbReference type="InterPro" id="IPR040442">
    <property type="entry name" value="Pyrv_kinase-like_dom_sf"/>
</dbReference>
<proteinExistence type="predicted"/>
<dbReference type="PANTHER" id="PTHR32308">
    <property type="entry name" value="LYASE BETA SUBUNIT, PUTATIVE (AFU_ORTHOLOGUE AFUA_4G13030)-RELATED"/>
    <property type="match status" value="1"/>
</dbReference>
<evidence type="ECO:0000313" key="5">
    <source>
        <dbReference type="EMBL" id="GAA4158042.1"/>
    </source>
</evidence>
<comment type="cofactor">
    <cofactor evidence="1">
        <name>Mg(2+)</name>
        <dbReference type="ChEBI" id="CHEBI:18420"/>
    </cofactor>
</comment>
<dbReference type="Pfam" id="PF03328">
    <property type="entry name" value="HpcH_HpaI"/>
    <property type="match status" value="1"/>
</dbReference>
<evidence type="ECO:0000256" key="3">
    <source>
        <dbReference type="ARBA" id="ARBA00022842"/>
    </source>
</evidence>
<sequence length="280" mass="28809">MSADAALLGPALLFCPGDRPDRFAKAAAAADTVILDLEDAVAPEAKDVARVAVKGASLDPARTIVRVNPAATGLQEADLEAVRDSPFRLLMLAKAESAADVDPLDGFDVIALCETARGVRAADELAAHPAVVGLSWGAEDLVASLGGRSSRTPGGRYRDVARAARSRVLLAAGAAGKAAFDAVHLDLADESGLADEARDAAESGFAGSMCIHPRQVEVIRRAFEPTAEALAWGRAVLEAAAGAAAGVFAFEGRMIDEPLLRQARRIVAAAQATPAPGTEN</sequence>
<dbReference type="GO" id="GO:0016829">
    <property type="term" value="F:lyase activity"/>
    <property type="evidence" value="ECO:0007669"/>
    <property type="project" value="UniProtKB-KW"/>
</dbReference>
<feature type="domain" description="HpcH/HpaI aldolase/citrate lyase" evidence="4">
    <location>
        <begin position="12"/>
        <end position="213"/>
    </location>
</feature>
<dbReference type="PANTHER" id="PTHR32308:SF10">
    <property type="entry name" value="CITRATE LYASE SUBUNIT BETA"/>
    <property type="match status" value="1"/>
</dbReference>